<gene>
    <name evidence="2" type="ORF">PSEWESI4_04462</name>
</gene>
<evidence type="ECO:0000256" key="1">
    <source>
        <dbReference type="SAM" id="MobiDB-lite"/>
    </source>
</evidence>
<feature type="compositionally biased region" description="Basic and acidic residues" evidence="1">
    <location>
        <begin position="150"/>
        <end position="166"/>
    </location>
</feature>
<accession>A0A7U7ES89</accession>
<feature type="region of interest" description="Disordered" evidence="1">
    <location>
        <begin position="143"/>
        <end position="166"/>
    </location>
</feature>
<dbReference type="EMBL" id="CAJFCI010000080">
    <property type="protein sequence ID" value="CAD5110145.1"/>
    <property type="molecule type" value="Genomic_DNA"/>
</dbReference>
<evidence type="ECO:0000313" key="2">
    <source>
        <dbReference type="EMBL" id="CAD5110145.1"/>
    </source>
</evidence>
<dbReference type="RefSeq" id="WP_187673440.1">
    <property type="nucleotide sequence ID" value="NZ_CAJFCI010000080.1"/>
</dbReference>
<sequence length="207" mass="22991">MTMPRQPGREPEHEQQLLAHFRQHSQDEPSPALDARILAAAREASRQPSPSRWLRLWRWFGAGGTQPRWPLALAGVACLGIGLSLTWRNLDQAPQTFDAPVAPMTYSAPAPQAKASAVPPPMEAAKRQAAPVAARIQAESAPLADAAELAEQRAEAPPAEPEHSLKRLLELRRDGRKEEAERLHRQLQRDYPKLDIEAELKRLNDAP</sequence>
<protein>
    <submittedName>
        <fullName evidence="2">Uncharacterized protein</fullName>
    </submittedName>
</protein>
<comment type="caution">
    <text evidence="2">The sequence shown here is derived from an EMBL/GenBank/DDBJ whole genome shotgun (WGS) entry which is preliminary data.</text>
</comment>
<keyword evidence="3" id="KW-1185">Reference proteome</keyword>
<organism evidence="2 3">
    <name type="scientific">Zestomonas carbonaria</name>
    <dbReference type="NCBI Taxonomy" id="2762745"/>
    <lineage>
        <taxon>Bacteria</taxon>
        <taxon>Pseudomonadati</taxon>
        <taxon>Pseudomonadota</taxon>
        <taxon>Gammaproteobacteria</taxon>
        <taxon>Pseudomonadales</taxon>
        <taxon>Pseudomonadaceae</taxon>
        <taxon>Zestomonas</taxon>
    </lineage>
</organism>
<reference evidence="2 3" key="1">
    <citation type="submission" date="2020-08" db="EMBL/GenBank/DDBJ databases">
        <authorList>
            <person name="Criscuolo A."/>
        </authorList>
    </citation>
    <scope>NUCLEOTIDE SEQUENCE [LARGE SCALE GENOMIC DNA]</scope>
    <source>
        <strain evidence="2">CIP111764</strain>
    </source>
</reference>
<name>A0A7U7ES89_9GAMM</name>
<evidence type="ECO:0000313" key="3">
    <source>
        <dbReference type="Proteomes" id="UP000583387"/>
    </source>
</evidence>
<dbReference type="AlphaFoldDB" id="A0A7U7ES89"/>
<proteinExistence type="predicted"/>
<feature type="region of interest" description="Disordered" evidence="1">
    <location>
        <begin position="1"/>
        <end position="32"/>
    </location>
</feature>
<dbReference type="Proteomes" id="UP000583387">
    <property type="component" value="Unassembled WGS sequence"/>
</dbReference>